<evidence type="ECO:0000256" key="3">
    <source>
        <dbReference type="ARBA" id="ARBA00022729"/>
    </source>
</evidence>
<dbReference type="InterPro" id="IPR025660">
    <property type="entry name" value="Pept_his_AS"/>
</dbReference>
<dbReference type="OMA" id="MKGYILM"/>
<evidence type="ECO:0000313" key="9">
    <source>
        <dbReference type="EMBL" id="KAH7300707.1"/>
    </source>
</evidence>
<sequence>MASSVFRVLSLAILAFACSLPFAAGNSHILGYSPSDLHSEPRLLSLFDSWNLKHGKHYTASQRLEKHKRFQIFRQNLMRIEAHNSKEGSTFKLGLTRFADLTREEFMRSRRLGLKLPAHNLGSLRRTLHLHPKSASSVPAVSDSVDWRVRGAVTEVKDQGMCGSCWAFSASGAIEGANALATGSLVSVSEEELVTCSSASGCDGGLMDDAFEWVINNGGIATEEAYPYRSYGGSSGACNIEVEENYKTVTIDGFADVAPYSEQALMEAVSKQPVSVAIEASAMDLQLYAEGVYNGTCSSDPYDINHGVLVVGYGSEKGVDYWIVKNSWGLSWGEGGYVRMIRNGSPFGICAIHSLSSYPVKAASGSSLVAES</sequence>
<evidence type="ECO:0000256" key="4">
    <source>
        <dbReference type="ARBA" id="ARBA00022801"/>
    </source>
</evidence>
<dbReference type="AlphaFoldDB" id="A0A8T2RYM0"/>
<dbReference type="PANTHER" id="PTHR12411">
    <property type="entry name" value="CYSTEINE PROTEASE FAMILY C1-RELATED"/>
    <property type="match status" value="1"/>
</dbReference>
<dbReference type="InterPro" id="IPR013128">
    <property type="entry name" value="Peptidase_C1A"/>
</dbReference>
<evidence type="ECO:0000313" key="10">
    <source>
        <dbReference type="Proteomes" id="UP000825935"/>
    </source>
</evidence>
<evidence type="ECO:0000256" key="2">
    <source>
        <dbReference type="ARBA" id="ARBA00022670"/>
    </source>
</evidence>
<dbReference type="InterPro" id="IPR038765">
    <property type="entry name" value="Papain-like_cys_pep_sf"/>
</dbReference>
<dbReference type="Proteomes" id="UP000825935">
    <property type="component" value="Chromosome 24"/>
</dbReference>
<proteinExistence type="inferred from homology"/>
<evidence type="ECO:0000256" key="5">
    <source>
        <dbReference type="ARBA" id="ARBA00023157"/>
    </source>
</evidence>
<dbReference type="GO" id="GO:0008234">
    <property type="term" value="F:cysteine-type peptidase activity"/>
    <property type="evidence" value="ECO:0007669"/>
    <property type="project" value="InterPro"/>
</dbReference>
<dbReference type="PROSITE" id="PS00139">
    <property type="entry name" value="THIOL_PROTEASE_CYS"/>
    <property type="match status" value="1"/>
</dbReference>
<comment type="similarity">
    <text evidence="1">Belongs to the peptidase C1 family.</text>
</comment>
<organism evidence="9 10">
    <name type="scientific">Ceratopteris richardii</name>
    <name type="common">Triangle waterfern</name>
    <dbReference type="NCBI Taxonomy" id="49495"/>
    <lineage>
        <taxon>Eukaryota</taxon>
        <taxon>Viridiplantae</taxon>
        <taxon>Streptophyta</taxon>
        <taxon>Embryophyta</taxon>
        <taxon>Tracheophyta</taxon>
        <taxon>Polypodiopsida</taxon>
        <taxon>Polypodiidae</taxon>
        <taxon>Polypodiales</taxon>
        <taxon>Pteridineae</taxon>
        <taxon>Pteridaceae</taxon>
        <taxon>Parkerioideae</taxon>
        <taxon>Ceratopteris</taxon>
    </lineage>
</organism>
<dbReference type="PROSITE" id="PS00640">
    <property type="entry name" value="THIOL_PROTEASE_ASN"/>
    <property type="match status" value="1"/>
</dbReference>
<protein>
    <submittedName>
        <fullName evidence="9">Uncharacterized protein</fullName>
    </submittedName>
</protein>
<dbReference type="InterPro" id="IPR025661">
    <property type="entry name" value="Pept_asp_AS"/>
</dbReference>
<dbReference type="InterPro" id="IPR000169">
    <property type="entry name" value="Pept_cys_AS"/>
</dbReference>
<keyword evidence="5" id="KW-1015">Disulfide bond</keyword>
<dbReference type="PROSITE" id="PS51257">
    <property type="entry name" value="PROKAR_LIPOPROTEIN"/>
    <property type="match status" value="1"/>
</dbReference>
<dbReference type="PROSITE" id="PS00639">
    <property type="entry name" value="THIOL_PROTEASE_HIS"/>
    <property type="match status" value="1"/>
</dbReference>
<feature type="signal peptide" evidence="6">
    <location>
        <begin position="1"/>
        <end position="25"/>
    </location>
</feature>
<dbReference type="PRINTS" id="PR00705">
    <property type="entry name" value="PAPAIN"/>
</dbReference>
<evidence type="ECO:0000259" key="7">
    <source>
        <dbReference type="SMART" id="SM00645"/>
    </source>
</evidence>
<feature type="domain" description="Peptidase C1A papain C-terminal" evidence="7">
    <location>
        <begin position="141"/>
        <end position="360"/>
    </location>
</feature>
<evidence type="ECO:0000259" key="8">
    <source>
        <dbReference type="SMART" id="SM00848"/>
    </source>
</evidence>
<comment type="caution">
    <text evidence="9">The sequence shown here is derived from an EMBL/GenBank/DDBJ whole genome shotgun (WGS) entry which is preliminary data.</text>
</comment>
<dbReference type="Pfam" id="PF00112">
    <property type="entry name" value="Peptidase_C1"/>
    <property type="match status" value="1"/>
</dbReference>
<dbReference type="SMART" id="SM00848">
    <property type="entry name" value="Inhibitor_I29"/>
    <property type="match status" value="1"/>
</dbReference>
<accession>A0A8T2RYM0</accession>
<dbReference type="FunFam" id="3.90.70.10:FF:000067">
    <property type="entry name" value="Senescence-specific cysteine protease"/>
    <property type="match status" value="1"/>
</dbReference>
<dbReference type="Gene3D" id="3.90.70.10">
    <property type="entry name" value="Cysteine proteinases"/>
    <property type="match status" value="1"/>
</dbReference>
<dbReference type="InterPro" id="IPR013201">
    <property type="entry name" value="Prot_inhib_I29"/>
</dbReference>
<keyword evidence="2" id="KW-0645">Protease</keyword>
<feature type="domain" description="Cathepsin propeptide inhibitor" evidence="8">
    <location>
        <begin position="47"/>
        <end position="106"/>
    </location>
</feature>
<dbReference type="Pfam" id="PF08246">
    <property type="entry name" value="Inhibitor_I29"/>
    <property type="match status" value="1"/>
</dbReference>
<feature type="chain" id="PRO_5036275852" evidence="6">
    <location>
        <begin position="26"/>
        <end position="372"/>
    </location>
</feature>
<dbReference type="InterPro" id="IPR000668">
    <property type="entry name" value="Peptidase_C1A_C"/>
</dbReference>
<name>A0A8T2RYM0_CERRI</name>
<dbReference type="InterPro" id="IPR039417">
    <property type="entry name" value="Peptidase_C1A_papain-like"/>
</dbReference>
<keyword evidence="4" id="KW-0378">Hydrolase</keyword>
<dbReference type="EMBL" id="CM035429">
    <property type="protein sequence ID" value="KAH7300707.1"/>
    <property type="molecule type" value="Genomic_DNA"/>
</dbReference>
<dbReference type="GO" id="GO:0006508">
    <property type="term" value="P:proteolysis"/>
    <property type="evidence" value="ECO:0007669"/>
    <property type="project" value="UniProtKB-KW"/>
</dbReference>
<keyword evidence="3 6" id="KW-0732">Signal</keyword>
<dbReference type="CDD" id="cd02248">
    <property type="entry name" value="Peptidase_C1A"/>
    <property type="match status" value="1"/>
</dbReference>
<evidence type="ECO:0000256" key="1">
    <source>
        <dbReference type="ARBA" id="ARBA00008455"/>
    </source>
</evidence>
<gene>
    <name evidence="9" type="ORF">KP509_24G075500</name>
</gene>
<dbReference type="OrthoDB" id="1873119at2759"/>
<keyword evidence="10" id="KW-1185">Reference proteome</keyword>
<dbReference type="SUPFAM" id="SSF54001">
    <property type="entry name" value="Cysteine proteinases"/>
    <property type="match status" value="1"/>
</dbReference>
<reference evidence="9" key="1">
    <citation type="submission" date="2021-08" db="EMBL/GenBank/DDBJ databases">
        <title>WGS assembly of Ceratopteris richardii.</title>
        <authorList>
            <person name="Marchant D.B."/>
            <person name="Chen G."/>
            <person name="Jenkins J."/>
            <person name="Shu S."/>
            <person name="Leebens-Mack J."/>
            <person name="Grimwood J."/>
            <person name="Schmutz J."/>
            <person name="Soltis P."/>
            <person name="Soltis D."/>
            <person name="Chen Z.-H."/>
        </authorList>
    </citation>
    <scope>NUCLEOTIDE SEQUENCE</scope>
    <source>
        <strain evidence="9">Whitten #5841</strain>
        <tissue evidence="9">Leaf</tissue>
    </source>
</reference>
<dbReference type="SMART" id="SM00645">
    <property type="entry name" value="Pept_C1"/>
    <property type="match status" value="1"/>
</dbReference>
<evidence type="ECO:0000256" key="6">
    <source>
        <dbReference type="SAM" id="SignalP"/>
    </source>
</evidence>
<dbReference type="EMBL" id="CM035429">
    <property type="protein sequence ID" value="KAH7300708.1"/>
    <property type="molecule type" value="Genomic_DNA"/>
</dbReference>